<sequence>MSFPQMIRLRQHFDAPQVADVPYEVEQQLSVLQMQKKVNVGETVAITVGSRGIANIPVIIKSICNHFKRIKAKPFIVPAMGSHGGGTTDGQLAILKDYGITEETMQVPVRATMQTEIVGKTPQGIPVHIDQYACQADHVFICNRVKPHTAFVGEIESGLHKMMLIGLGKHTGATLYHRATVDYSFQEIAESVSQVVIKKCGVLGGLAIVENAYDETGVIAAVAPDDFLSREKELLVQAESMMPQLPFSQCDLLIVDRIGKNISGTGLDTTIVGRKYNDRVATKKDKASCKRIFVRGLTEETHGNASGIGIVEVTNKRTVDAIDYKKTHINCLTAGHLTGAAIPMWFHTDEEAIAAILHCNGLTEPTNAKVIQISDTRHLAEVSVSRVYENEIETRNDLEIIAEPTEMNFDSNHNLCSLMS</sequence>
<dbReference type="Pfam" id="PF09861">
    <property type="entry name" value="Lar_N"/>
    <property type="match status" value="1"/>
</dbReference>
<dbReference type="AlphaFoldDB" id="A0A3B1D974"/>
<organism evidence="2">
    <name type="scientific">hydrothermal vent metagenome</name>
    <dbReference type="NCBI Taxonomy" id="652676"/>
    <lineage>
        <taxon>unclassified sequences</taxon>
        <taxon>metagenomes</taxon>
        <taxon>ecological metagenomes</taxon>
    </lineage>
</organism>
<feature type="domain" description="LarA-like N-terminal" evidence="1">
    <location>
        <begin position="58"/>
        <end position="181"/>
    </location>
</feature>
<dbReference type="GO" id="GO:0050043">
    <property type="term" value="F:lactate racemase activity"/>
    <property type="evidence" value="ECO:0007669"/>
    <property type="project" value="InterPro"/>
</dbReference>
<dbReference type="InterPro" id="IPR018657">
    <property type="entry name" value="LarA-like_N"/>
</dbReference>
<evidence type="ECO:0000259" key="1">
    <source>
        <dbReference type="Pfam" id="PF09861"/>
    </source>
</evidence>
<dbReference type="EMBL" id="UOGL01000261">
    <property type="protein sequence ID" value="VAX38789.1"/>
    <property type="molecule type" value="Genomic_DNA"/>
</dbReference>
<gene>
    <name evidence="2" type="ORF">MNBD_PLANCTO02-1751</name>
</gene>
<name>A0A3B1D974_9ZZZZ</name>
<reference evidence="2" key="1">
    <citation type="submission" date="2018-06" db="EMBL/GenBank/DDBJ databases">
        <authorList>
            <person name="Zhirakovskaya E."/>
        </authorList>
    </citation>
    <scope>NUCLEOTIDE SEQUENCE</scope>
</reference>
<evidence type="ECO:0000313" key="2">
    <source>
        <dbReference type="EMBL" id="VAX38789.1"/>
    </source>
</evidence>
<protein>
    <submittedName>
        <fullName evidence="2">Iron-sulfur cluster-binding protein</fullName>
    </submittedName>
</protein>
<accession>A0A3B1D974</accession>
<dbReference type="Gene3D" id="3.40.50.11440">
    <property type="match status" value="1"/>
</dbReference>
<proteinExistence type="predicted"/>